<evidence type="ECO:0000256" key="4">
    <source>
        <dbReference type="ARBA" id="ARBA00022833"/>
    </source>
</evidence>
<dbReference type="Gene3D" id="1.10.220.150">
    <property type="entry name" value="Arf GTPase activating protein"/>
    <property type="match status" value="1"/>
</dbReference>
<dbReference type="VEuPathDB" id="FungiDB:PABG_11081"/>
<evidence type="ECO:0000256" key="6">
    <source>
        <dbReference type="SAM" id="MobiDB-lite"/>
    </source>
</evidence>
<dbReference type="SMART" id="SM00105">
    <property type="entry name" value="ArfGap"/>
    <property type="match status" value="1"/>
</dbReference>
<evidence type="ECO:0000259" key="7">
    <source>
        <dbReference type="PROSITE" id="PS50115"/>
    </source>
</evidence>
<evidence type="ECO:0000256" key="2">
    <source>
        <dbReference type="ARBA" id="ARBA00022723"/>
    </source>
</evidence>
<dbReference type="AlphaFoldDB" id="A0A1D2J9M0"/>
<evidence type="ECO:0000313" key="9">
    <source>
        <dbReference type="Proteomes" id="UP000242814"/>
    </source>
</evidence>
<dbReference type="PRINTS" id="PR00405">
    <property type="entry name" value="REVINTRACTNG"/>
</dbReference>
<evidence type="ECO:0000256" key="1">
    <source>
        <dbReference type="ARBA" id="ARBA00022468"/>
    </source>
</evidence>
<feature type="domain" description="Arf-GAP" evidence="7">
    <location>
        <begin position="1"/>
        <end position="121"/>
    </location>
</feature>
<dbReference type="VEuPathDB" id="FungiDB:PADG_02654"/>
<feature type="region of interest" description="Disordered" evidence="6">
    <location>
        <begin position="351"/>
        <end position="391"/>
    </location>
</feature>
<evidence type="ECO:0000256" key="5">
    <source>
        <dbReference type="PROSITE-ProRule" id="PRU00288"/>
    </source>
</evidence>
<keyword evidence="3 5" id="KW-0863">Zinc-finger</keyword>
<dbReference type="FunFam" id="1.10.220.150:FF:000014">
    <property type="entry name" value="ADP-ribosylation factor GTPase-activating protein"/>
    <property type="match status" value="1"/>
</dbReference>
<sequence length="654" mass="70214">MLLIQKTKGNDRCCDCGAPSPQWASPKFGTFICLNCAGTHRGLGVHISFVRSITMDAFKPAEIQRMEHGGNDPWKLFFDEHSANVAEGRVFDDSTIKERYEGDVGEEWKARLTANVEGREYIPGEEKKALSRAGTPPSISATGSDQRGLTPSRSMSPAKPEGLVGSAGAGAGGRKERNEAYFASLGAENSSRPENVAPSQGGKYTGFGGGMPASTRSEQQDDSGAAIPGLQDFQNDPVAALTKGFGWFTTTVTKGAKTVNESYLQPAAKTLAETDLAAQARLAATQVSRNVQTGTRGAADAFSRFVEGPADTSISPSGWHGSQRRTFVPERKDFWDDFAALGEEKKRPDAVGTAAMKGGGPPSGGATGGAGAAGGNGAKGKDDAGPRLCTGTNEDPGVEWRVFRHRNIAATSLVRTPSERAKCSGIWIRDGFNHELFLSNTLLPLHNLHDCKGLPSMHIQVTLFSDGGYDINVKIACSLADAQAMKEFVHKPIFEPARLDACAAGGIDGTAPDALYPVLFHWEQLVRLKERARTDDSGRPDISRLDVLLAHVWAAIQPSAGPWGINRRRVYKSVYRSLDACIPATSGVIYRFSIVPNPHAKRLARRPRMATNLGRMASQIRGTMMLFSPAKIGAMLHGAAYKEVSRRGFCRHAT</sequence>
<feature type="region of interest" description="Disordered" evidence="6">
    <location>
        <begin position="123"/>
        <end position="231"/>
    </location>
</feature>
<dbReference type="GO" id="GO:0030100">
    <property type="term" value="P:regulation of endocytosis"/>
    <property type="evidence" value="ECO:0007669"/>
    <property type="project" value="TreeGrafter"/>
</dbReference>
<dbReference type="GO" id="GO:0005096">
    <property type="term" value="F:GTPase activator activity"/>
    <property type="evidence" value="ECO:0007669"/>
    <property type="project" value="UniProtKB-KW"/>
</dbReference>
<dbReference type="PROSITE" id="PS50115">
    <property type="entry name" value="ARFGAP"/>
    <property type="match status" value="1"/>
</dbReference>
<dbReference type="VEuPathDB" id="FungiDB:PABG_11082"/>
<dbReference type="PANTHER" id="PTHR46395:SF1">
    <property type="entry name" value="ADP-RIBOSYLATION FACTOR GTPASE-ACTIVATING PROTEIN 1"/>
    <property type="match status" value="1"/>
</dbReference>
<proteinExistence type="predicted"/>
<dbReference type="CDD" id="cd08830">
    <property type="entry name" value="ArfGap_ArfGap1"/>
    <property type="match status" value="1"/>
</dbReference>
<keyword evidence="4" id="KW-0862">Zinc</keyword>
<reference evidence="8 9" key="1">
    <citation type="submission" date="2016-06" db="EMBL/GenBank/DDBJ databases">
        <authorList>
            <person name="Kjaerup R.B."/>
            <person name="Dalgaard T.S."/>
            <person name="Juul-Madsen H.R."/>
        </authorList>
    </citation>
    <scope>NUCLEOTIDE SEQUENCE [LARGE SCALE GENOMIC DNA]</scope>
    <source>
        <strain evidence="8 9">Pb300</strain>
    </source>
</reference>
<evidence type="ECO:0000256" key="3">
    <source>
        <dbReference type="ARBA" id="ARBA00022771"/>
    </source>
</evidence>
<keyword evidence="1" id="KW-0343">GTPase activation</keyword>
<protein>
    <recommendedName>
        <fullName evidence="7">Arf-GAP domain-containing protein</fullName>
    </recommendedName>
</protein>
<feature type="compositionally biased region" description="Polar residues" evidence="6">
    <location>
        <begin position="137"/>
        <end position="155"/>
    </location>
</feature>
<gene>
    <name evidence="8" type="ORF">ACO22_05677</name>
</gene>
<name>A0A1D2J9M0_PARBR</name>
<dbReference type="Gene3D" id="3.30.559.10">
    <property type="entry name" value="Chloramphenicol acetyltransferase-like domain"/>
    <property type="match status" value="1"/>
</dbReference>
<dbReference type="GO" id="GO:0008270">
    <property type="term" value="F:zinc ion binding"/>
    <property type="evidence" value="ECO:0007669"/>
    <property type="project" value="UniProtKB-KW"/>
</dbReference>
<dbReference type="InterPro" id="IPR023213">
    <property type="entry name" value="CAT-like_dom_sf"/>
</dbReference>
<dbReference type="GO" id="GO:0032012">
    <property type="term" value="P:regulation of ARF protein signal transduction"/>
    <property type="evidence" value="ECO:0007669"/>
    <property type="project" value="TreeGrafter"/>
</dbReference>
<keyword evidence="2" id="KW-0479">Metal-binding</keyword>
<dbReference type="InterPro" id="IPR038508">
    <property type="entry name" value="ArfGAP_dom_sf"/>
</dbReference>
<dbReference type="InterPro" id="IPR037278">
    <property type="entry name" value="ARFGAP/RecO"/>
</dbReference>
<dbReference type="PANTHER" id="PTHR46395">
    <property type="entry name" value="ADP-RIBOSYLATION FACTOR GTPASE-ACTIVATING PROTEIN 1"/>
    <property type="match status" value="1"/>
</dbReference>
<dbReference type="GO" id="GO:0000139">
    <property type="term" value="C:Golgi membrane"/>
    <property type="evidence" value="ECO:0007669"/>
    <property type="project" value="TreeGrafter"/>
</dbReference>
<dbReference type="InterPro" id="IPR001164">
    <property type="entry name" value="ArfGAP_dom"/>
</dbReference>
<organism evidence="8 9">
    <name type="scientific">Paracoccidioides brasiliensis</name>
    <dbReference type="NCBI Taxonomy" id="121759"/>
    <lineage>
        <taxon>Eukaryota</taxon>
        <taxon>Fungi</taxon>
        <taxon>Dikarya</taxon>
        <taxon>Ascomycota</taxon>
        <taxon>Pezizomycotina</taxon>
        <taxon>Eurotiomycetes</taxon>
        <taxon>Eurotiomycetidae</taxon>
        <taxon>Onygenales</taxon>
        <taxon>Ajellomycetaceae</taxon>
        <taxon>Paracoccidioides</taxon>
    </lineage>
</organism>
<dbReference type="Pfam" id="PF01412">
    <property type="entry name" value="ArfGap"/>
    <property type="match status" value="1"/>
</dbReference>
<dbReference type="SUPFAM" id="SSF57863">
    <property type="entry name" value="ArfGap/RecO-like zinc finger"/>
    <property type="match status" value="1"/>
</dbReference>
<accession>A0A1D2J9M0</accession>
<dbReference type="VEuPathDB" id="FungiDB:PADG_02653"/>
<dbReference type="Proteomes" id="UP000242814">
    <property type="component" value="Unassembled WGS sequence"/>
</dbReference>
<dbReference type="VEuPathDB" id="FungiDB:PABG_00249"/>
<evidence type="ECO:0000313" key="8">
    <source>
        <dbReference type="EMBL" id="ODH21380.1"/>
    </source>
</evidence>
<feature type="compositionally biased region" description="Gly residues" evidence="6">
    <location>
        <begin position="357"/>
        <end position="378"/>
    </location>
</feature>
<comment type="caution">
    <text evidence="8">The sequence shown here is derived from an EMBL/GenBank/DDBJ whole genome shotgun (WGS) entry which is preliminary data.</text>
</comment>
<dbReference type="EMBL" id="LZYO01000263">
    <property type="protein sequence ID" value="ODH21380.1"/>
    <property type="molecule type" value="Genomic_DNA"/>
</dbReference>